<dbReference type="SUPFAM" id="SSF46785">
    <property type="entry name" value="Winged helix' DNA-binding domain"/>
    <property type="match status" value="1"/>
</dbReference>
<evidence type="ECO:0000256" key="2">
    <source>
        <dbReference type="ARBA" id="ARBA00023125"/>
    </source>
</evidence>
<dbReference type="InterPro" id="IPR036388">
    <property type="entry name" value="WH-like_DNA-bd_sf"/>
</dbReference>
<comment type="caution">
    <text evidence="5">The sequence shown here is derived from an EMBL/GenBank/DDBJ whole genome shotgun (WGS) entry which is preliminary data.</text>
</comment>
<proteinExistence type="predicted"/>
<dbReference type="PANTHER" id="PTHR38445">
    <property type="entry name" value="HTH-TYPE TRANSCRIPTIONAL REPRESSOR YTRA"/>
    <property type="match status" value="1"/>
</dbReference>
<keyword evidence="6" id="KW-1185">Reference proteome</keyword>
<dbReference type="InterPro" id="IPR036390">
    <property type="entry name" value="WH_DNA-bd_sf"/>
</dbReference>
<dbReference type="RefSeq" id="WP_170151356.1">
    <property type="nucleotide sequence ID" value="NZ_QQBB01000001.1"/>
</dbReference>
<keyword evidence="2" id="KW-0238">DNA-binding</keyword>
<dbReference type="GO" id="GO:0003700">
    <property type="term" value="F:DNA-binding transcription factor activity"/>
    <property type="evidence" value="ECO:0007669"/>
    <property type="project" value="InterPro"/>
</dbReference>
<evidence type="ECO:0000313" key="5">
    <source>
        <dbReference type="EMBL" id="RDI62049.1"/>
    </source>
</evidence>
<feature type="domain" description="HTH gntR-type" evidence="4">
    <location>
        <begin position="41"/>
        <end position="109"/>
    </location>
</feature>
<dbReference type="PROSITE" id="PS50949">
    <property type="entry name" value="HTH_GNTR"/>
    <property type="match status" value="1"/>
</dbReference>
<evidence type="ECO:0000256" key="1">
    <source>
        <dbReference type="ARBA" id="ARBA00023015"/>
    </source>
</evidence>
<gene>
    <name evidence="5" type="ORF">DES45_101312</name>
</gene>
<dbReference type="AlphaFoldDB" id="A0A370HU51"/>
<evidence type="ECO:0000256" key="3">
    <source>
        <dbReference type="ARBA" id="ARBA00023163"/>
    </source>
</evidence>
<accession>A0A370HU51</accession>
<name>A0A370HU51_9HYPH</name>
<protein>
    <submittedName>
        <fullName evidence="5">GntR family transcriptional regulator</fullName>
    </submittedName>
</protein>
<dbReference type="Gene3D" id="1.10.10.10">
    <property type="entry name" value="Winged helix-like DNA-binding domain superfamily/Winged helix DNA-binding domain"/>
    <property type="match status" value="1"/>
</dbReference>
<dbReference type="GO" id="GO:0003677">
    <property type="term" value="F:DNA binding"/>
    <property type="evidence" value="ECO:0007669"/>
    <property type="project" value="UniProtKB-KW"/>
</dbReference>
<reference evidence="5 6" key="1">
    <citation type="submission" date="2018-07" db="EMBL/GenBank/DDBJ databases">
        <title>Genomic Encyclopedia of Type Strains, Phase IV (KMG-IV): sequencing the most valuable type-strain genomes for metagenomic binning, comparative biology and taxonomic classification.</title>
        <authorList>
            <person name="Goeker M."/>
        </authorList>
    </citation>
    <scope>NUCLEOTIDE SEQUENCE [LARGE SCALE GENOMIC DNA]</scope>
    <source>
        <strain evidence="5 6">DSM 14364</strain>
    </source>
</reference>
<sequence>MIKTQTYSAVSVGNCNNEAEQTPEERILASLANALDRTLPVPLGIQLRGLIEFGIALGELPVGQRLPSVRELAERAGIANMTVATVYRELRHAGLIESRPGAGTYVGEGHLGDGVRTTAMRKIQARIESLFDEAEQLGLAPSVVSSLVNARAARGRTPTRPVRLVMVGNFIDTTQQYADRIQEYLGPGDTIAVTTVDGLQSGEAFPQPCDICLTLAHRRNEVEHLIPTGIPVVGLSFIPAEDTRKLLATIDPMARVGIVSIFPTFMALMKPGVLRFAPHVSDVDVRLITAPDLKAFLASVDVAIYASGAEATVKEFLPQGRQAIEFRYVPDPHAIRQTLLPVIERLRSATNQNEDQLS</sequence>
<dbReference type="PANTHER" id="PTHR38445:SF9">
    <property type="entry name" value="HTH-TYPE TRANSCRIPTIONAL REPRESSOR YTRA"/>
    <property type="match status" value="1"/>
</dbReference>
<dbReference type="SMART" id="SM00345">
    <property type="entry name" value="HTH_GNTR"/>
    <property type="match status" value="1"/>
</dbReference>
<keyword evidence="1" id="KW-0805">Transcription regulation</keyword>
<evidence type="ECO:0000259" key="4">
    <source>
        <dbReference type="PROSITE" id="PS50949"/>
    </source>
</evidence>
<keyword evidence="3" id="KW-0804">Transcription</keyword>
<dbReference type="EMBL" id="QQBB01000001">
    <property type="protein sequence ID" value="RDI62049.1"/>
    <property type="molecule type" value="Genomic_DNA"/>
</dbReference>
<organism evidence="5 6">
    <name type="scientific">Microvirga subterranea</name>
    <dbReference type="NCBI Taxonomy" id="186651"/>
    <lineage>
        <taxon>Bacteria</taxon>
        <taxon>Pseudomonadati</taxon>
        <taxon>Pseudomonadota</taxon>
        <taxon>Alphaproteobacteria</taxon>
        <taxon>Hyphomicrobiales</taxon>
        <taxon>Methylobacteriaceae</taxon>
        <taxon>Microvirga</taxon>
    </lineage>
</organism>
<dbReference type="InterPro" id="IPR000524">
    <property type="entry name" value="Tscrpt_reg_HTH_GntR"/>
</dbReference>
<dbReference type="CDD" id="cd07377">
    <property type="entry name" value="WHTH_GntR"/>
    <property type="match status" value="1"/>
</dbReference>
<evidence type="ECO:0000313" key="6">
    <source>
        <dbReference type="Proteomes" id="UP000254925"/>
    </source>
</evidence>
<dbReference type="Proteomes" id="UP000254925">
    <property type="component" value="Unassembled WGS sequence"/>
</dbReference>
<dbReference type="Pfam" id="PF00392">
    <property type="entry name" value="GntR"/>
    <property type="match status" value="1"/>
</dbReference>